<evidence type="ECO:0000256" key="3">
    <source>
        <dbReference type="PIRSR" id="PIRSR004848-1"/>
    </source>
</evidence>
<proteinExistence type="inferred from homology"/>
<name>A0A1T4MA41_9FIRM</name>
<comment type="similarity">
    <text evidence="2 4">Belongs to the pyridoxal phosphate-binding protein YggS/PROSC family.</text>
</comment>
<dbReference type="PANTHER" id="PTHR10146">
    <property type="entry name" value="PROLINE SYNTHETASE CO-TRANSCRIBED BACTERIAL HOMOLOG PROTEIN"/>
    <property type="match status" value="1"/>
</dbReference>
<dbReference type="FunFam" id="3.20.20.10:FF:000018">
    <property type="entry name" value="Pyridoxal phosphate homeostasis protein"/>
    <property type="match status" value="1"/>
</dbReference>
<dbReference type="AlphaFoldDB" id="A0A1T4MA41"/>
<dbReference type="GO" id="GO:0030170">
    <property type="term" value="F:pyridoxal phosphate binding"/>
    <property type="evidence" value="ECO:0007669"/>
    <property type="project" value="UniProtKB-UniRule"/>
</dbReference>
<dbReference type="Proteomes" id="UP000189933">
    <property type="component" value="Unassembled WGS sequence"/>
</dbReference>
<evidence type="ECO:0000313" key="7">
    <source>
        <dbReference type="Proteomes" id="UP000189933"/>
    </source>
</evidence>
<comment type="cofactor">
    <cofactor evidence="3">
        <name>pyridoxal 5'-phosphate</name>
        <dbReference type="ChEBI" id="CHEBI:597326"/>
    </cofactor>
</comment>
<dbReference type="OrthoDB" id="9804072at2"/>
<dbReference type="NCBIfam" id="TIGR00044">
    <property type="entry name" value="YggS family pyridoxal phosphate-dependent enzyme"/>
    <property type="match status" value="1"/>
</dbReference>
<evidence type="ECO:0000256" key="4">
    <source>
        <dbReference type="RuleBase" id="RU004514"/>
    </source>
</evidence>
<dbReference type="SUPFAM" id="SSF51419">
    <property type="entry name" value="PLP-binding barrel"/>
    <property type="match status" value="1"/>
</dbReference>
<sequence>MADSWAEIAVNLARVREEIRTAALRAGRRPEEITLVAVSKTVPPEGIQAALAAGVTDLGENRVQELLAKQPELPPGLRWHLIGTLQTNKVKYIIDRIHLLHSLDRWELAREISKRASARGLVLKALIQVNVSGEETKHGLAPGDVPVFYREVQELPGLQIEGLMTMAPFVADAEQARPYFRQLRELARELGLKHLSMGMSNDYQVAIEEGATLVRIGSDIFGARR</sequence>
<evidence type="ECO:0000313" key="6">
    <source>
        <dbReference type="EMBL" id="SJZ63594.1"/>
    </source>
</evidence>
<dbReference type="PIRSF" id="PIRSF004848">
    <property type="entry name" value="YBL036c_PLPDEIII"/>
    <property type="match status" value="1"/>
</dbReference>
<feature type="modified residue" description="N6-(pyridoxal phosphate)lysine" evidence="2 3">
    <location>
        <position position="40"/>
    </location>
</feature>
<comment type="function">
    <text evidence="2">Pyridoxal 5'-phosphate (PLP)-binding protein, which is involved in PLP homeostasis.</text>
</comment>
<accession>A0A1T4MA41</accession>
<protein>
    <recommendedName>
        <fullName evidence="2">Pyridoxal phosphate homeostasis protein</fullName>
        <shortName evidence="2">PLP homeostasis protein</shortName>
    </recommendedName>
</protein>
<keyword evidence="1 2" id="KW-0663">Pyridoxal phosphate</keyword>
<dbReference type="InterPro" id="IPR001608">
    <property type="entry name" value="Ala_racemase_N"/>
</dbReference>
<evidence type="ECO:0000256" key="2">
    <source>
        <dbReference type="HAMAP-Rule" id="MF_02087"/>
    </source>
</evidence>
<reference evidence="7" key="1">
    <citation type="submission" date="2017-02" db="EMBL/GenBank/DDBJ databases">
        <authorList>
            <person name="Varghese N."/>
            <person name="Submissions S."/>
        </authorList>
    </citation>
    <scope>NUCLEOTIDE SEQUENCE [LARGE SCALE GENOMIC DNA]</scope>
    <source>
        <strain evidence="7">DSM 16521</strain>
    </source>
</reference>
<evidence type="ECO:0000256" key="1">
    <source>
        <dbReference type="ARBA" id="ARBA00022898"/>
    </source>
</evidence>
<dbReference type="InterPro" id="IPR029066">
    <property type="entry name" value="PLP-binding_barrel"/>
</dbReference>
<dbReference type="EMBL" id="FUXM01000003">
    <property type="protein sequence ID" value="SJZ63594.1"/>
    <property type="molecule type" value="Genomic_DNA"/>
</dbReference>
<organism evidence="6 7">
    <name type="scientific">Carboxydocella sporoproducens DSM 16521</name>
    <dbReference type="NCBI Taxonomy" id="1121270"/>
    <lineage>
        <taxon>Bacteria</taxon>
        <taxon>Bacillati</taxon>
        <taxon>Bacillota</taxon>
        <taxon>Clostridia</taxon>
        <taxon>Eubacteriales</taxon>
        <taxon>Clostridiales Family XVI. Incertae Sedis</taxon>
        <taxon>Carboxydocella</taxon>
    </lineage>
</organism>
<dbReference type="InterPro" id="IPR011078">
    <property type="entry name" value="PyrdxlP_homeostasis"/>
</dbReference>
<evidence type="ECO:0000259" key="5">
    <source>
        <dbReference type="Pfam" id="PF01168"/>
    </source>
</evidence>
<dbReference type="Pfam" id="PF01168">
    <property type="entry name" value="Ala_racemase_N"/>
    <property type="match status" value="1"/>
</dbReference>
<keyword evidence="7" id="KW-1185">Reference proteome</keyword>
<dbReference type="Gene3D" id="3.20.20.10">
    <property type="entry name" value="Alanine racemase"/>
    <property type="match status" value="1"/>
</dbReference>
<gene>
    <name evidence="6" type="ORF">SAMN02745885_00492</name>
</gene>
<dbReference type="HAMAP" id="MF_02087">
    <property type="entry name" value="PLP_homeostasis"/>
    <property type="match status" value="1"/>
</dbReference>
<dbReference type="PANTHER" id="PTHR10146:SF14">
    <property type="entry name" value="PYRIDOXAL PHOSPHATE HOMEOSTASIS PROTEIN"/>
    <property type="match status" value="1"/>
</dbReference>
<dbReference type="RefSeq" id="WP_078664630.1">
    <property type="nucleotide sequence ID" value="NZ_FUXM01000003.1"/>
</dbReference>
<dbReference type="CDD" id="cd00635">
    <property type="entry name" value="PLPDE_III_YBL036c_like"/>
    <property type="match status" value="1"/>
</dbReference>
<feature type="domain" description="Alanine racemase N-terminal" evidence="5">
    <location>
        <begin position="10"/>
        <end position="224"/>
    </location>
</feature>